<accession>A0A0M4CZS9</accession>
<dbReference type="EMBL" id="CP010802">
    <property type="protein sequence ID" value="ALC14964.1"/>
    <property type="molecule type" value="Genomic_DNA"/>
</dbReference>
<dbReference type="KEGG" id="des:DSOUD_0164"/>
<dbReference type="AlphaFoldDB" id="A0A0M4CZS9"/>
<reference evidence="1 2" key="1">
    <citation type="submission" date="2015-07" db="EMBL/GenBank/DDBJ databases">
        <title>Isolation and Genomic Characterization of a Novel Halophilic Metal-Reducing Deltaproteobacterium from the Deep Subsurface.</title>
        <authorList>
            <person name="Badalamenti J.P."/>
            <person name="Summers Z.M."/>
            <person name="Gralnick J.A."/>
            <person name="Bond D.R."/>
        </authorList>
    </citation>
    <scope>NUCLEOTIDE SEQUENCE [LARGE SCALE GENOMIC DNA]</scope>
    <source>
        <strain evidence="1 2">WTL</strain>
    </source>
</reference>
<gene>
    <name evidence="1" type="ORF">DSOUD_0164</name>
</gene>
<dbReference type="Proteomes" id="UP000057158">
    <property type="component" value="Chromosome"/>
</dbReference>
<protein>
    <recommendedName>
        <fullName evidence="3">RES domain-containing protein</fullName>
    </recommendedName>
</protein>
<proteinExistence type="predicted"/>
<organism evidence="1 2">
    <name type="scientific">Desulfuromonas soudanensis</name>
    <dbReference type="NCBI Taxonomy" id="1603606"/>
    <lineage>
        <taxon>Bacteria</taxon>
        <taxon>Pseudomonadati</taxon>
        <taxon>Thermodesulfobacteriota</taxon>
        <taxon>Desulfuromonadia</taxon>
        <taxon>Desulfuromonadales</taxon>
        <taxon>Desulfuromonadaceae</taxon>
        <taxon>Desulfuromonas</taxon>
    </lineage>
</organism>
<dbReference type="PATRIC" id="fig|1603606.3.peg.184"/>
<sequence>MPPVETGERLSRYILQKSHVRQDNTLRADPFIPHPHADLSVTRHLELDAKAIWDIGEDVARQTGKALHGRAENLAGAYQGQSLSVVAAPVAGNRNHANVIGWPADKPAQKIIALEIAARSRYVPRPE</sequence>
<dbReference type="RefSeq" id="WP_053549212.1">
    <property type="nucleotide sequence ID" value="NZ_CP010802.1"/>
</dbReference>
<evidence type="ECO:0008006" key="3">
    <source>
        <dbReference type="Google" id="ProtNLM"/>
    </source>
</evidence>
<name>A0A0M4CZS9_9BACT</name>
<dbReference type="STRING" id="1603606.DSOUD_0164"/>
<evidence type="ECO:0000313" key="1">
    <source>
        <dbReference type="EMBL" id="ALC14964.1"/>
    </source>
</evidence>
<keyword evidence="2" id="KW-1185">Reference proteome</keyword>
<evidence type="ECO:0000313" key="2">
    <source>
        <dbReference type="Proteomes" id="UP000057158"/>
    </source>
</evidence>
<dbReference type="OrthoDB" id="572791at2"/>